<dbReference type="Proteomes" id="UP001305521">
    <property type="component" value="Chromosome"/>
</dbReference>
<sequence length="107" mass="11797">MNPRRRVLWINILFGAGLALALPWLAAGLLAHLWGGARGTAWSSQHAYAVRTFWMGVVGVAGALASAGIGFMEPLLALTWLYMAARVTRGFLAWEREEWITDPGRFL</sequence>
<reference evidence="2 3" key="1">
    <citation type="submission" date="2023-11" db="EMBL/GenBank/DDBJ databases">
        <title>Arctic aerobic anoxygenic photoheterotroph Sediminicoccus rosea KRV36 adapts its photosynthesis to long days of polar summer.</title>
        <authorList>
            <person name="Tomasch J."/>
            <person name="Kopejtka K."/>
            <person name="Bily T."/>
            <person name="Gardiner A.T."/>
            <person name="Gardian Z."/>
            <person name="Shivaramu S."/>
            <person name="Koblizek M."/>
            <person name="Engelhardt F."/>
            <person name="Kaftan D."/>
        </authorList>
    </citation>
    <scope>NUCLEOTIDE SEQUENCE [LARGE SCALE GENOMIC DNA]</scope>
    <source>
        <strain evidence="2 3">R-30</strain>
    </source>
</reference>
<dbReference type="EMBL" id="CP137852">
    <property type="protein sequence ID" value="WPB86310.1"/>
    <property type="molecule type" value="Genomic_DNA"/>
</dbReference>
<keyword evidence="1" id="KW-1133">Transmembrane helix</keyword>
<evidence type="ECO:0000313" key="3">
    <source>
        <dbReference type="Proteomes" id="UP001305521"/>
    </source>
</evidence>
<feature type="transmembrane region" description="Helical" evidence="1">
    <location>
        <begin position="53"/>
        <end position="82"/>
    </location>
</feature>
<keyword evidence="3" id="KW-1185">Reference proteome</keyword>
<protein>
    <submittedName>
        <fullName evidence="2">Uncharacterized protein</fullName>
    </submittedName>
</protein>
<proteinExistence type="predicted"/>
<name>A0ABZ0PKN8_9PROT</name>
<evidence type="ECO:0000256" key="1">
    <source>
        <dbReference type="SAM" id="Phobius"/>
    </source>
</evidence>
<keyword evidence="1" id="KW-0472">Membrane</keyword>
<accession>A0ABZ0PKN8</accession>
<feature type="transmembrane region" description="Helical" evidence="1">
    <location>
        <begin position="7"/>
        <end position="33"/>
    </location>
</feature>
<evidence type="ECO:0000313" key="2">
    <source>
        <dbReference type="EMBL" id="WPB86310.1"/>
    </source>
</evidence>
<dbReference type="RefSeq" id="WP_318650283.1">
    <property type="nucleotide sequence ID" value="NZ_CP137852.1"/>
</dbReference>
<keyword evidence="1" id="KW-0812">Transmembrane</keyword>
<organism evidence="2 3">
    <name type="scientific">Sediminicoccus rosea</name>
    <dbReference type="NCBI Taxonomy" id="1225128"/>
    <lineage>
        <taxon>Bacteria</taxon>
        <taxon>Pseudomonadati</taxon>
        <taxon>Pseudomonadota</taxon>
        <taxon>Alphaproteobacteria</taxon>
        <taxon>Acetobacterales</taxon>
        <taxon>Roseomonadaceae</taxon>
        <taxon>Sediminicoccus</taxon>
    </lineage>
</organism>
<gene>
    <name evidence="2" type="ORF">R9Z33_05425</name>
</gene>